<keyword evidence="4 5" id="KW-0472">Membrane</keyword>
<keyword evidence="7" id="KW-1185">Reference proteome</keyword>
<evidence type="ECO:0008006" key="8">
    <source>
        <dbReference type="Google" id="ProtNLM"/>
    </source>
</evidence>
<dbReference type="GO" id="GO:0016020">
    <property type="term" value="C:membrane"/>
    <property type="evidence" value="ECO:0007669"/>
    <property type="project" value="UniProtKB-SubCell"/>
</dbReference>
<dbReference type="EMBL" id="CP009399">
    <property type="protein sequence ID" value="AIO00443.1"/>
    <property type="molecule type" value="Genomic_DNA"/>
</dbReference>
<evidence type="ECO:0000256" key="1">
    <source>
        <dbReference type="ARBA" id="ARBA00004370"/>
    </source>
</evidence>
<name>A0A088RWA0_LEIPA</name>
<gene>
    <name evidence="6" type="ORF">LPMP_302200</name>
</gene>
<evidence type="ECO:0000256" key="3">
    <source>
        <dbReference type="ARBA" id="ARBA00022737"/>
    </source>
</evidence>
<dbReference type="Proteomes" id="UP000063063">
    <property type="component" value="Chromosome 30"/>
</dbReference>
<feature type="transmembrane region" description="Helical" evidence="5">
    <location>
        <begin position="229"/>
        <end position="250"/>
    </location>
</feature>
<evidence type="ECO:0000313" key="7">
    <source>
        <dbReference type="Proteomes" id="UP000063063"/>
    </source>
</evidence>
<organism evidence="6 7">
    <name type="scientific">Leishmania panamensis</name>
    <dbReference type="NCBI Taxonomy" id="5679"/>
    <lineage>
        <taxon>Eukaryota</taxon>
        <taxon>Discoba</taxon>
        <taxon>Euglenozoa</taxon>
        <taxon>Kinetoplastea</taxon>
        <taxon>Metakinetoplastina</taxon>
        <taxon>Trypanosomatida</taxon>
        <taxon>Trypanosomatidae</taxon>
        <taxon>Leishmaniinae</taxon>
        <taxon>Leishmania</taxon>
        <taxon>Leishmania guyanensis species complex</taxon>
    </lineage>
</organism>
<evidence type="ECO:0000313" key="6">
    <source>
        <dbReference type="EMBL" id="AIO00443.1"/>
    </source>
</evidence>
<sequence>MFEVVTYAYNGASAAVYRGLKIERETPKTLRDPGTFLSGAVAGGLGRVVALPFDQGGPKGIVQTVGRRALQFGFLMMFYCPIAHKLLPALEEDPLSKMLTTFMVGAFAGLNMRLVSNPISRVMDESRRIGKSPMDVARIMKNKTILQFWYTTPNLIANAIYFGTLFTVFEGLRRFTERNLAPIVQNESAKDTVMMRYDNESQLVGPSPRHRGPSVVDHNWNWKNYTTTIALNFIIGGAAATVASTVCYPLSAHQYMQTVIHDSAVCRGLMPMLVKEVPMVAFMFGTFSAAQPLLAPRHGVRCGFGY</sequence>
<keyword evidence="5" id="KW-1133">Transmembrane helix</keyword>
<dbReference type="KEGG" id="lpan:LPMP_302200"/>
<proteinExistence type="predicted"/>
<dbReference type="OrthoDB" id="270370at2759"/>
<dbReference type="SUPFAM" id="SSF103506">
    <property type="entry name" value="Mitochondrial carrier"/>
    <property type="match status" value="1"/>
</dbReference>
<dbReference type="Gene3D" id="1.50.40.10">
    <property type="entry name" value="Mitochondrial carrier domain"/>
    <property type="match status" value="1"/>
</dbReference>
<comment type="subcellular location">
    <subcellularLocation>
        <location evidence="1">Membrane</location>
    </subcellularLocation>
</comment>
<dbReference type="PANTHER" id="PTHR24089">
    <property type="entry name" value="SOLUTE CARRIER FAMILY 25"/>
    <property type="match status" value="1"/>
</dbReference>
<accession>A0A088RWA0</accession>
<keyword evidence="3" id="KW-0677">Repeat</keyword>
<feature type="transmembrane region" description="Helical" evidence="5">
    <location>
        <begin position="148"/>
        <end position="169"/>
    </location>
</feature>
<dbReference type="GeneID" id="22577273"/>
<dbReference type="RefSeq" id="XP_010701243.1">
    <property type="nucleotide sequence ID" value="XM_010702941.1"/>
</dbReference>
<evidence type="ECO:0000256" key="2">
    <source>
        <dbReference type="ARBA" id="ARBA00022692"/>
    </source>
</evidence>
<reference evidence="6 7" key="1">
    <citation type="journal article" date="2015" name="Sci. Rep.">
        <title>The genome of Leishmania panamensis: insights into genomics of the L. (Viannia) subgenus.</title>
        <authorList>
            <person name="Llanes A."/>
            <person name="Restrepo C.M."/>
            <person name="Vecchio G.D."/>
            <person name="Anguizola F.J."/>
            <person name="Lleonart R."/>
        </authorList>
    </citation>
    <scope>NUCLEOTIDE SEQUENCE [LARGE SCALE GENOMIC DNA]</scope>
    <source>
        <strain evidence="6 7">MHOM/PA/94/PSC-1</strain>
    </source>
</reference>
<protein>
    <recommendedName>
        <fullName evidence="8">Mitochondrial carrier protein</fullName>
    </recommendedName>
</protein>
<evidence type="ECO:0000256" key="5">
    <source>
        <dbReference type="SAM" id="Phobius"/>
    </source>
</evidence>
<keyword evidence="2 5" id="KW-0812">Transmembrane</keyword>
<dbReference type="AlphaFoldDB" id="A0A088RWA0"/>
<dbReference type="VEuPathDB" id="TriTrypDB:LPMP_302200"/>
<evidence type="ECO:0000256" key="4">
    <source>
        <dbReference type="ARBA" id="ARBA00023136"/>
    </source>
</evidence>
<dbReference type="VEuPathDB" id="TriTrypDB:LPAL13_300026300"/>
<dbReference type="eggNOG" id="ENOG502RNE0">
    <property type="taxonomic scope" value="Eukaryota"/>
</dbReference>
<dbReference type="InterPro" id="IPR023395">
    <property type="entry name" value="MCP_dom_sf"/>
</dbReference>